<dbReference type="PROSITE" id="PS50949">
    <property type="entry name" value="HTH_GNTR"/>
    <property type="match status" value="1"/>
</dbReference>
<evidence type="ECO:0000256" key="1">
    <source>
        <dbReference type="ARBA" id="ARBA00023015"/>
    </source>
</evidence>
<dbReference type="GO" id="GO:0003700">
    <property type="term" value="F:DNA-binding transcription factor activity"/>
    <property type="evidence" value="ECO:0007669"/>
    <property type="project" value="InterPro"/>
</dbReference>
<keyword evidence="1" id="KW-0805">Transcription regulation</keyword>
<evidence type="ECO:0000256" key="2">
    <source>
        <dbReference type="ARBA" id="ARBA00023125"/>
    </source>
</evidence>
<dbReference type="InterPro" id="IPR036388">
    <property type="entry name" value="WH-like_DNA-bd_sf"/>
</dbReference>
<sequence>MEWKLDDSRPIWPQLKQQLIVAIVAGKFAMGGAFPTVRELAEDAGVNRNTMQRALSELENDGFVTTNRTAGRTVTRDEGLVKRMKEMIAKESIERFIKEMAAIGYNADDIVKMIKEREEEEK</sequence>
<dbReference type="SMART" id="SM00345">
    <property type="entry name" value="HTH_GNTR"/>
    <property type="match status" value="1"/>
</dbReference>
<protein>
    <submittedName>
        <fullName evidence="5">GntR family transcriptional regulator</fullName>
    </submittedName>
</protein>
<keyword evidence="2" id="KW-0238">DNA-binding</keyword>
<proteinExistence type="predicted"/>
<keyword evidence="6" id="KW-1185">Reference proteome</keyword>
<keyword evidence="3" id="KW-0804">Transcription</keyword>
<dbReference type="GO" id="GO:0003677">
    <property type="term" value="F:DNA binding"/>
    <property type="evidence" value="ECO:0007669"/>
    <property type="project" value="UniProtKB-KW"/>
</dbReference>
<evidence type="ECO:0000256" key="3">
    <source>
        <dbReference type="ARBA" id="ARBA00023163"/>
    </source>
</evidence>
<name>A0A923NK28_9FIRM</name>
<organism evidence="5 6">
    <name type="scientific">Zhenpiania hominis</name>
    <dbReference type="NCBI Taxonomy" id="2763644"/>
    <lineage>
        <taxon>Bacteria</taxon>
        <taxon>Bacillati</taxon>
        <taxon>Bacillota</taxon>
        <taxon>Clostridia</taxon>
        <taxon>Peptostreptococcales</taxon>
        <taxon>Anaerovoracaceae</taxon>
        <taxon>Zhenpiania</taxon>
    </lineage>
</organism>
<dbReference type="EMBL" id="JACRYT010000014">
    <property type="protein sequence ID" value="MBC6680538.1"/>
    <property type="molecule type" value="Genomic_DNA"/>
</dbReference>
<evidence type="ECO:0000313" key="6">
    <source>
        <dbReference type="Proteomes" id="UP000602647"/>
    </source>
</evidence>
<dbReference type="InterPro" id="IPR036390">
    <property type="entry name" value="WH_DNA-bd_sf"/>
</dbReference>
<evidence type="ECO:0000259" key="4">
    <source>
        <dbReference type="PROSITE" id="PS50949"/>
    </source>
</evidence>
<feature type="domain" description="HTH gntR-type" evidence="4">
    <location>
        <begin position="9"/>
        <end position="77"/>
    </location>
</feature>
<dbReference type="Gene3D" id="1.10.10.10">
    <property type="entry name" value="Winged helix-like DNA-binding domain superfamily/Winged helix DNA-binding domain"/>
    <property type="match status" value="1"/>
</dbReference>
<gene>
    <name evidence="5" type="ORF">H9L42_11975</name>
</gene>
<dbReference type="RefSeq" id="WP_187303638.1">
    <property type="nucleotide sequence ID" value="NZ_CBCTON010000003.1"/>
</dbReference>
<dbReference type="Pfam" id="PF00392">
    <property type="entry name" value="GntR"/>
    <property type="match status" value="1"/>
</dbReference>
<dbReference type="PANTHER" id="PTHR38445:SF6">
    <property type="entry name" value="GNTR-FAMILY TRANSCRIPTIONAL REGULATOR"/>
    <property type="match status" value="1"/>
</dbReference>
<evidence type="ECO:0000313" key="5">
    <source>
        <dbReference type="EMBL" id="MBC6680538.1"/>
    </source>
</evidence>
<dbReference type="PANTHER" id="PTHR38445">
    <property type="entry name" value="HTH-TYPE TRANSCRIPTIONAL REPRESSOR YTRA"/>
    <property type="match status" value="1"/>
</dbReference>
<dbReference type="CDD" id="cd07377">
    <property type="entry name" value="WHTH_GntR"/>
    <property type="match status" value="1"/>
</dbReference>
<dbReference type="Proteomes" id="UP000602647">
    <property type="component" value="Unassembled WGS sequence"/>
</dbReference>
<dbReference type="InterPro" id="IPR000524">
    <property type="entry name" value="Tscrpt_reg_HTH_GntR"/>
</dbReference>
<accession>A0A923NK28</accession>
<dbReference type="AlphaFoldDB" id="A0A923NK28"/>
<dbReference type="SUPFAM" id="SSF46785">
    <property type="entry name" value="Winged helix' DNA-binding domain"/>
    <property type="match status" value="1"/>
</dbReference>
<comment type="caution">
    <text evidence="5">The sequence shown here is derived from an EMBL/GenBank/DDBJ whole genome shotgun (WGS) entry which is preliminary data.</text>
</comment>
<dbReference type="PRINTS" id="PR00035">
    <property type="entry name" value="HTHGNTR"/>
</dbReference>
<reference evidence="5" key="1">
    <citation type="submission" date="2020-08" db="EMBL/GenBank/DDBJ databases">
        <title>Genome public.</title>
        <authorList>
            <person name="Liu C."/>
            <person name="Sun Q."/>
        </authorList>
    </citation>
    <scope>NUCLEOTIDE SEQUENCE</scope>
    <source>
        <strain evidence="5">BX12</strain>
    </source>
</reference>